<evidence type="ECO:0000256" key="2">
    <source>
        <dbReference type="ARBA" id="ARBA00012089"/>
    </source>
</evidence>
<keyword evidence="6" id="KW-0067">ATP-binding</keyword>
<dbReference type="InterPro" id="IPR030662">
    <property type="entry name" value="DPH6/MJ0570"/>
</dbReference>
<evidence type="ECO:0000256" key="6">
    <source>
        <dbReference type="ARBA" id="ARBA00022840"/>
    </source>
</evidence>
<keyword evidence="12" id="KW-1185">Reference proteome</keyword>
<dbReference type="RefSeq" id="XP_002775796.1">
    <property type="nucleotide sequence ID" value="XM_002775750.1"/>
</dbReference>
<keyword evidence="5" id="KW-0547">Nucleotide-binding</keyword>
<evidence type="ECO:0000256" key="9">
    <source>
        <dbReference type="ARBA" id="ARBA00048108"/>
    </source>
</evidence>
<dbReference type="OrthoDB" id="686384at2759"/>
<accession>C5L6F1</accession>
<dbReference type="SUPFAM" id="SSF52402">
    <property type="entry name" value="Adenine nucleotide alpha hydrolases-like"/>
    <property type="match status" value="1"/>
</dbReference>
<sequence length="649" mass="72327">MKVVGLISGGKDSIFNLHLCKYLGHDVVCVANLHPPITPPLTHEDTGDEMDSYMYQTVGHEVVPVVAEALGVPLYKQVETNDLVYHHETGRDDEDEVEDLYDLLVTVKRAHPEVNAVSCGAIFSDYQRLRVENVCQRLGLMVLAFMWRLPQDRLLNWMIDTGIEARLVKVACMGLDERHLGQTLSQLKPYFTKLHNQFGFHVCGEGGEYETLTTDCPLYINGRIELGDTRVVKHSADVYYLQSSNPHLEPKNDAITTDWKKACKSLSVLDGLEYYEQDYPRLEDEHEHFTMQAPVSTQCYENTASHQHAATACLRTSSTTSVAMSNSIDVLSVPPTTTLEPSCEITNMDVIQQCRYVLEYITATLAPSSEYEILYVEVQVSDMSSFAAVNEEYCKHFPAVNPPTRYCIQTDLPQGILIRFRILAIPSAQAVVNTLHVQSISTWAMSCIGPYSQAKRFDNGGLLMTAGVLGLIPHTMSLPTTGWQYELWLAMRSLHKITNLMSSEYTVLATLFIAGRTPLIPAVQLAAKYLNVDPSSIMGLRLPALPKGASVEVSLINTAHSTDAAINVSVYVGESVEYLLDGLAPSNGALSQCTPSLIYYDVTRYEELDIYDQLPTDIRNSTAMIPVREACIGTARHSLVMFRNDIRYC</sequence>
<proteinExistence type="predicted"/>
<dbReference type="AlphaFoldDB" id="C5L6F1"/>
<dbReference type="Gene3D" id="3.40.50.620">
    <property type="entry name" value="HUPs"/>
    <property type="match status" value="1"/>
</dbReference>
<dbReference type="SUPFAM" id="SSF55298">
    <property type="entry name" value="YjgF-like"/>
    <property type="match status" value="2"/>
</dbReference>
<dbReference type="GeneID" id="9042098"/>
<evidence type="ECO:0000256" key="1">
    <source>
        <dbReference type="ARBA" id="ARBA00005156"/>
    </source>
</evidence>
<dbReference type="GO" id="GO:0017183">
    <property type="term" value="P:protein histidyl modification to diphthamide"/>
    <property type="evidence" value="ECO:0007669"/>
    <property type="project" value="TreeGrafter"/>
</dbReference>
<evidence type="ECO:0000256" key="4">
    <source>
        <dbReference type="ARBA" id="ARBA00022598"/>
    </source>
</evidence>
<dbReference type="Proteomes" id="UP000007800">
    <property type="component" value="Unassembled WGS sequence"/>
</dbReference>
<dbReference type="InterPro" id="IPR014729">
    <property type="entry name" value="Rossmann-like_a/b/a_fold"/>
</dbReference>
<dbReference type="PANTHER" id="PTHR12196:SF2">
    <property type="entry name" value="DIPHTHINE--AMMONIA LIGASE"/>
    <property type="match status" value="1"/>
</dbReference>
<reference evidence="11 12" key="1">
    <citation type="submission" date="2008-07" db="EMBL/GenBank/DDBJ databases">
        <authorList>
            <person name="El-Sayed N."/>
            <person name="Caler E."/>
            <person name="Inman J."/>
            <person name="Amedeo P."/>
            <person name="Hass B."/>
            <person name="Wortman J."/>
        </authorList>
    </citation>
    <scope>NUCLEOTIDE SEQUENCE [LARGE SCALE GENOMIC DNA]</scope>
    <source>
        <strain evidence="12">ATCC 50983 / TXsc</strain>
    </source>
</reference>
<protein>
    <recommendedName>
        <fullName evidence="3">Diphthine--ammonia ligase</fullName>
        <ecNumber evidence="2">6.3.1.14</ecNumber>
    </recommendedName>
    <alternativeName>
        <fullName evidence="7">Diphthamide synthase</fullName>
    </alternativeName>
    <alternativeName>
        <fullName evidence="8">Diphthamide synthetase</fullName>
    </alternativeName>
</protein>
<keyword evidence="4" id="KW-0436">Ligase</keyword>
<organism evidence="12">
    <name type="scientific">Perkinsus marinus (strain ATCC 50983 / TXsc)</name>
    <dbReference type="NCBI Taxonomy" id="423536"/>
    <lineage>
        <taxon>Eukaryota</taxon>
        <taxon>Sar</taxon>
        <taxon>Alveolata</taxon>
        <taxon>Perkinsozoa</taxon>
        <taxon>Perkinsea</taxon>
        <taxon>Perkinsida</taxon>
        <taxon>Perkinsidae</taxon>
        <taxon>Perkinsus</taxon>
    </lineage>
</organism>
<dbReference type="InterPro" id="IPR002761">
    <property type="entry name" value="Diphthami_syn_dom"/>
</dbReference>
<dbReference type="EMBL" id="GG679769">
    <property type="protein sequence ID" value="EER07612.1"/>
    <property type="molecule type" value="Genomic_DNA"/>
</dbReference>
<dbReference type="GO" id="GO:0005524">
    <property type="term" value="F:ATP binding"/>
    <property type="evidence" value="ECO:0007669"/>
    <property type="project" value="UniProtKB-KW"/>
</dbReference>
<dbReference type="OMA" id="HCRLAQS"/>
<comment type="catalytic activity">
    <reaction evidence="9">
        <text>diphthine-[translation elongation factor 2] + NH4(+) + ATP = diphthamide-[translation elongation factor 2] + AMP + diphosphate + H(+)</text>
        <dbReference type="Rhea" id="RHEA:19753"/>
        <dbReference type="Rhea" id="RHEA-COMP:10172"/>
        <dbReference type="Rhea" id="RHEA-COMP:10174"/>
        <dbReference type="ChEBI" id="CHEBI:15378"/>
        <dbReference type="ChEBI" id="CHEBI:16692"/>
        <dbReference type="ChEBI" id="CHEBI:28938"/>
        <dbReference type="ChEBI" id="CHEBI:30616"/>
        <dbReference type="ChEBI" id="CHEBI:33019"/>
        <dbReference type="ChEBI" id="CHEBI:82696"/>
        <dbReference type="ChEBI" id="CHEBI:456215"/>
        <dbReference type="EC" id="6.3.1.14"/>
    </reaction>
</comment>
<evidence type="ECO:0000256" key="7">
    <source>
        <dbReference type="ARBA" id="ARBA00029814"/>
    </source>
</evidence>
<dbReference type="PANTHER" id="PTHR12196">
    <property type="entry name" value="DOMAIN OF UNKNOWN FUNCTION 71 DUF71 -CONTAINING PROTEIN"/>
    <property type="match status" value="1"/>
</dbReference>
<dbReference type="GO" id="GO:0017178">
    <property type="term" value="F:diphthine-ammonia ligase activity"/>
    <property type="evidence" value="ECO:0007669"/>
    <property type="project" value="UniProtKB-EC"/>
</dbReference>
<dbReference type="FunFam" id="3.90.1490.10:FF:000001">
    <property type="entry name" value="Diphthine--ammonia ligase"/>
    <property type="match status" value="1"/>
</dbReference>
<dbReference type="InParanoid" id="C5L6F1"/>
<gene>
    <name evidence="11" type="ORF">Pmar_PMAR024016</name>
</gene>
<evidence type="ECO:0000256" key="8">
    <source>
        <dbReference type="ARBA" id="ARBA00031552"/>
    </source>
</evidence>
<dbReference type="InterPro" id="IPR035959">
    <property type="entry name" value="RutC-like_sf"/>
</dbReference>
<comment type="pathway">
    <text evidence="1">Protein modification; peptidyl-diphthamide biosynthesis.</text>
</comment>
<evidence type="ECO:0000313" key="11">
    <source>
        <dbReference type="EMBL" id="EER07612.1"/>
    </source>
</evidence>
<feature type="domain" description="Diphthamide synthase" evidence="10">
    <location>
        <begin position="1"/>
        <end position="239"/>
    </location>
</feature>
<name>C5L6F1_PERM5</name>
<evidence type="ECO:0000313" key="12">
    <source>
        <dbReference type="Proteomes" id="UP000007800"/>
    </source>
</evidence>
<dbReference type="Gene3D" id="3.30.1330.40">
    <property type="entry name" value="RutC-like"/>
    <property type="match status" value="2"/>
</dbReference>
<dbReference type="NCBIfam" id="TIGR00290">
    <property type="entry name" value="MJ0570_dom"/>
    <property type="match status" value="1"/>
</dbReference>
<dbReference type="CDD" id="cd01994">
    <property type="entry name" value="AANH_PF0828-like"/>
    <property type="match status" value="1"/>
</dbReference>
<evidence type="ECO:0000256" key="5">
    <source>
        <dbReference type="ARBA" id="ARBA00022741"/>
    </source>
</evidence>
<dbReference type="FunFam" id="3.40.50.620:FF:000145">
    <property type="entry name" value="ATP-binding domain containing protein"/>
    <property type="match status" value="1"/>
</dbReference>
<dbReference type="Pfam" id="PF01902">
    <property type="entry name" value="Diphthami_syn_2"/>
    <property type="match status" value="1"/>
</dbReference>
<dbReference type="Gene3D" id="3.90.1490.10">
    <property type="entry name" value="putative n-type atp pyrophosphatase, domain 2"/>
    <property type="match status" value="1"/>
</dbReference>
<dbReference type="EC" id="6.3.1.14" evidence="2"/>
<evidence type="ECO:0000256" key="3">
    <source>
        <dbReference type="ARBA" id="ARBA00018426"/>
    </source>
</evidence>
<evidence type="ECO:0000259" key="10">
    <source>
        <dbReference type="Pfam" id="PF01902"/>
    </source>
</evidence>